<dbReference type="RefSeq" id="WP_065308160.1">
    <property type="nucleotide sequence ID" value="NZ_LOCQ01000054.1"/>
</dbReference>
<dbReference type="InterPro" id="IPR007899">
    <property type="entry name" value="CHAD_dom"/>
</dbReference>
<dbReference type="Proteomes" id="UP000092713">
    <property type="component" value="Unassembled WGS sequence"/>
</dbReference>
<dbReference type="Gene3D" id="1.40.20.10">
    <property type="entry name" value="CHAD domain"/>
    <property type="match status" value="1"/>
</dbReference>
<evidence type="ECO:0000259" key="2">
    <source>
        <dbReference type="PROSITE" id="PS51708"/>
    </source>
</evidence>
<dbReference type="GO" id="GO:0050355">
    <property type="term" value="F:inorganic triphosphate phosphatase activity"/>
    <property type="evidence" value="ECO:0007669"/>
    <property type="project" value="InterPro"/>
</dbReference>
<dbReference type="InterPro" id="IPR033469">
    <property type="entry name" value="CYTH-like_dom_sf"/>
</dbReference>
<reference evidence="3 4" key="1">
    <citation type="submission" date="2016-04" db="EMBL/GenBank/DDBJ databases">
        <title>Draft genome sequence of Janthinobacterium psychrotolerans sp. nov., isolated from freshwater sediments in Denmark.</title>
        <authorList>
            <person name="Gong X."/>
            <person name="Skrivergaard S."/>
            <person name="Korsgaard B.S."/>
            <person name="Schreiber L."/>
            <person name="Marshall I.P."/>
            <person name="Finster K."/>
            <person name="Schramm A."/>
        </authorList>
    </citation>
    <scope>NUCLEOTIDE SEQUENCE [LARGE SCALE GENOMIC DNA]</scope>
    <source>
        <strain evidence="3 4">S3-2</strain>
    </source>
</reference>
<dbReference type="SMART" id="SM00880">
    <property type="entry name" value="CHAD"/>
    <property type="match status" value="1"/>
</dbReference>
<dbReference type="GO" id="GO:0046872">
    <property type="term" value="F:metal ion binding"/>
    <property type="evidence" value="ECO:0007669"/>
    <property type="project" value="TreeGrafter"/>
</dbReference>
<dbReference type="Gene3D" id="2.40.320.10">
    <property type="entry name" value="Hypothetical Protein Pfu-838710-001"/>
    <property type="match status" value="1"/>
</dbReference>
<dbReference type="Pfam" id="PF01928">
    <property type="entry name" value="CYTH"/>
    <property type="match status" value="1"/>
</dbReference>
<gene>
    <name evidence="3" type="ORF">ASR47_10099</name>
</gene>
<feature type="domain" description="CYTH" evidence="1">
    <location>
        <begin position="1"/>
        <end position="208"/>
    </location>
</feature>
<dbReference type="InterPro" id="IPR038186">
    <property type="entry name" value="CHAD_dom_sf"/>
</dbReference>
<organism evidence="3 4">
    <name type="scientific">Janthinobacterium psychrotolerans</name>
    <dbReference type="NCBI Taxonomy" id="1747903"/>
    <lineage>
        <taxon>Bacteria</taxon>
        <taxon>Pseudomonadati</taxon>
        <taxon>Pseudomonadota</taxon>
        <taxon>Betaproteobacteria</taxon>
        <taxon>Burkholderiales</taxon>
        <taxon>Oxalobacteraceae</taxon>
        <taxon>Janthinobacterium</taxon>
    </lineage>
</organism>
<dbReference type="PANTHER" id="PTHR39569">
    <property type="entry name" value="INORGANIC TRIPHOSPHATASE"/>
    <property type="match status" value="1"/>
</dbReference>
<evidence type="ECO:0000313" key="4">
    <source>
        <dbReference type="Proteomes" id="UP000092713"/>
    </source>
</evidence>
<keyword evidence="4" id="KW-1185">Reference proteome</keyword>
<dbReference type="OrthoDB" id="3034217at2"/>
<dbReference type="EMBL" id="LOCQ01000054">
    <property type="protein sequence ID" value="OBV39195.1"/>
    <property type="molecule type" value="Genomic_DNA"/>
</dbReference>
<dbReference type="SMART" id="SM01118">
    <property type="entry name" value="CYTH"/>
    <property type="match status" value="1"/>
</dbReference>
<accession>A0A1A7C395</accession>
<dbReference type="PROSITE" id="PS51708">
    <property type="entry name" value="CHAD"/>
    <property type="match status" value="1"/>
</dbReference>
<dbReference type="Pfam" id="PF05235">
    <property type="entry name" value="CHAD"/>
    <property type="match status" value="1"/>
</dbReference>
<dbReference type="AlphaFoldDB" id="A0A1A7C395"/>
<dbReference type="InterPro" id="IPR039013">
    <property type="entry name" value="YgiF"/>
</dbReference>
<dbReference type="STRING" id="1747903.ASR47_10099"/>
<sequence length="512" mass="56689">MEVELKLLLDPRHAARLREHPLLARQPSEAPVLLAMHDIYVDTPDLQLCRHQAGLRVRQVDAAWVQTLKAGGSVRGGLHSRHEWESEVDGPQVRLDALDAQIKGKQPVRALLRRKAIRGNLQTVFSTRIERLVWQLATPQGDLVECVLDQGLIESGENSVPVSEVELELKAGRPAALFDIALALLREVPLWIGQASKAERGYRLAAGLPVNAVKARPLHLGGKLSVQRGFQAIAANCLEQISANQDGVAGSEDVESLHQMRVGLRRLRSAFSLFKPLLALPEDLQADLDWLAGTLGAARDWDVLVNDTLAPCQGDVDASMLAPLIEAARGQARAAHAQAAEALADVRYTRLLLQLQRWLLTCGWREGATPRQRRALEQPLPRFARQALRQRQRRLRKRGKLLLTGTPEQRHAIRIAAKKARYAAEFFASLFSDGKVRAYVKPLSGLQDVLGGLNDLQVADGLLRQLADRQAALQEPASFVRGYLAARAQERLGDAQGMRRAWRRFRAARLPG</sequence>
<feature type="domain" description="CHAD" evidence="2">
    <location>
        <begin position="223"/>
        <end position="510"/>
    </location>
</feature>
<dbReference type="PROSITE" id="PS51707">
    <property type="entry name" value="CYTH"/>
    <property type="match status" value="1"/>
</dbReference>
<dbReference type="SUPFAM" id="SSF55154">
    <property type="entry name" value="CYTH-like phosphatases"/>
    <property type="match status" value="1"/>
</dbReference>
<dbReference type="PATRIC" id="fig|1747903.4.peg.2772"/>
<comment type="caution">
    <text evidence="3">The sequence shown here is derived from an EMBL/GenBank/DDBJ whole genome shotgun (WGS) entry which is preliminary data.</text>
</comment>
<name>A0A1A7C395_9BURK</name>
<protein>
    <submittedName>
        <fullName evidence="3">Inorganic triphosphatase YgiF</fullName>
    </submittedName>
</protein>
<evidence type="ECO:0000313" key="3">
    <source>
        <dbReference type="EMBL" id="OBV39195.1"/>
    </source>
</evidence>
<dbReference type="PANTHER" id="PTHR39569:SF1">
    <property type="entry name" value="INORGANIC TRIPHOSPHATASE"/>
    <property type="match status" value="1"/>
</dbReference>
<evidence type="ECO:0000259" key="1">
    <source>
        <dbReference type="PROSITE" id="PS51707"/>
    </source>
</evidence>
<dbReference type="InterPro" id="IPR023577">
    <property type="entry name" value="CYTH_domain"/>
</dbReference>
<proteinExistence type="predicted"/>
<dbReference type="CDD" id="cd07756">
    <property type="entry name" value="CYTH-like_Pase_CHAD"/>
    <property type="match status" value="1"/>
</dbReference>